<evidence type="ECO:0000256" key="3">
    <source>
        <dbReference type="ARBA" id="ARBA00022692"/>
    </source>
</evidence>
<feature type="transmembrane region" description="Helical" evidence="6">
    <location>
        <begin position="187"/>
        <end position="211"/>
    </location>
</feature>
<keyword evidence="5 6" id="KW-0472">Membrane</keyword>
<protein>
    <submittedName>
        <fullName evidence="7">LysE family translocator</fullName>
    </submittedName>
</protein>
<evidence type="ECO:0000313" key="8">
    <source>
        <dbReference type="Proteomes" id="UP001205601"/>
    </source>
</evidence>
<evidence type="ECO:0000256" key="2">
    <source>
        <dbReference type="ARBA" id="ARBA00022475"/>
    </source>
</evidence>
<keyword evidence="4 6" id="KW-1133">Transmembrane helix</keyword>
<evidence type="ECO:0000256" key="1">
    <source>
        <dbReference type="ARBA" id="ARBA00004651"/>
    </source>
</evidence>
<dbReference type="RefSeq" id="WP_261496978.1">
    <property type="nucleotide sequence ID" value="NZ_JAOCQF010000003.1"/>
</dbReference>
<dbReference type="EMBL" id="JAOCQF010000003">
    <property type="protein sequence ID" value="MCT8331091.1"/>
    <property type="molecule type" value="Genomic_DNA"/>
</dbReference>
<comment type="subcellular location">
    <subcellularLocation>
        <location evidence="1">Cell membrane</location>
        <topology evidence="1">Multi-pass membrane protein</topology>
    </subcellularLocation>
</comment>
<keyword evidence="3 6" id="KW-0812">Transmembrane</keyword>
<dbReference type="Pfam" id="PF01810">
    <property type="entry name" value="LysE"/>
    <property type="match status" value="1"/>
</dbReference>
<evidence type="ECO:0000313" key="7">
    <source>
        <dbReference type="EMBL" id="MCT8331091.1"/>
    </source>
</evidence>
<keyword evidence="8" id="KW-1185">Reference proteome</keyword>
<feature type="transmembrane region" description="Helical" evidence="6">
    <location>
        <begin position="69"/>
        <end position="90"/>
    </location>
</feature>
<evidence type="ECO:0000256" key="5">
    <source>
        <dbReference type="ARBA" id="ARBA00023136"/>
    </source>
</evidence>
<comment type="caution">
    <text evidence="7">The sequence shown here is derived from an EMBL/GenBank/DDBJ whole genome shotgun (WGS) entry which is preliminary data.</text>
</comment>
<organism evidence="7 8">
    <name type="scientific">Albidovulum sediminis</name>
    <dbReference type="NCBI Taxonomy" id="3066345"/>
    <lineage>
        <taxon>Bacteria</taxon>
        <taxon>Pseudomonadati</taxon>
        <taxon>Pseudomonadota</taxon>
        <taxon>Alphaproteobacteria</taxon>
        <taxon>Rhodobacterales</taxon>
        <taxon>Paracoccaceae</taxon>
        <taxon>Albidovulum</taxon>
    </lineage>
</organism>
<dbReference type="InterPro" id="IPR001123">
    <property type="entry name" value="LeuE-type"/>
</dbReference>
<feature type="transmembrane region" description="Helical" evidence="6">
    <location>
        <begin position="39"/>
        <end position="57"/>
    </location>
</feature>
<gene>
    <name evidence="7" type="ORF">N5I32_16350</name>
</gene>
<dbReference type="PANTHER" id="PTHR30086">
    <property type="entry name" value="ARGININE EXPORTER PROTEIN ARGO"/>
    <property type="match status" value="1"/>
</dbReference>
<sequence>MTLEPASFWAVWLFLALNVMSPGPNVINTIATAMGSGRGAGLASAAGVALGIGFWCLGMTLGMAAAFRLFPPLQTVLTLLGVLLLAWFALRYARAALHGWRAGAGQVSGRSGLGSGAAFARSLGVNATNPKALTTWVAVLSLFPTASAGMLDIALLCAGASAVAGTIHAVYGLVFSSGPAARFYLRAAPSVNAAVALFFAGFALKLAFGIAEGP</sequence>
<dbReference type="PANTHER" id="PTHR30086:SF19">
    <property type="entry name" value="THREONINE EFFLUX PROTEIN"/>
    <property type="match status" value="1"/>
</dbReference>
<evidence type="ECO:0000256" key="6">
    <source>
        <dbReference type="SAM" id="Phobius"/>
    </source>
</evidence>
<proteinExistence type="predicted"/>
<name>A0ABT2NQ83_9RHOB</name>
<accession>A0ABT2NQ83</accession>
<evidence type="ECO:0000256" key="4">
    <source>
        <dbReference type="ARBA" id="ARBA00022989"/>
    </source>
</evidence>
<keyword evidence="2" id="KW-1003">Cell membrane</keyword>
<feature type="transmembrane region" description="Helical" evidence="6">
    <location>
        <begin position="153"/>
        <end position="175"/>
    </location>
</feature>
<dbReference type="Proteomes" id="UP001205601">
    <property type="component" value="Unassembled WGS sequence"/>
</dbReference>
<reference evidence="8" key="1">
    <citation type="submission" date="2023-07" db="EMBL/GenBank/DDBJ databases">
        <title>Defluviimonas sediminis sp. nov., isolated from mangrove sediment.</title>
        <authorList>
            <person name="Liu L."/>
            <person name="Li J."/>
            <person name="Huang Y."/>
            <person name="Pan J."/>
            <person name="Li M."/>
        </authorList>
    </citation>
    <scope>NUCLEOTIDE SEQUENCE [LARGE SCALE GENOMIC DNA]</scope>
    <source>
        <strain evidence="8">FT324</strain>
    </source>
</reference>